<comment type="caution">
    <text evidence="1">The sequence shown here is derived from an EMBL/GenBank/DDBJ whole genome shotgun (WGS) entry which is preliminary data.</text>
</comment>
<dbReference type="EMBL" id="QGNW01000058">
    <property type="protein sequence ID" value="RVX05009.1"/>
    <property type="molecule type" value="Genomic_DNA"/>
</dbReference>
<evidence type="ECO:0000313" key="2">
    <source>
        <dbReference type="Proteomes" id="UP000288805"/>
    </source>
</evidence>
<dbReference type="Proteomes" id="UP000288805">
    <property type="component" value="Unassembled WGS sequence"/>
</dbReference>
<proteinExistence type="predicted"/>
<organism evidence="1 2">
    <name type="scientific">Vitis vinifera</name>
    <name type="common">Grape</name>
    <dbReference type="NCBI Taxonomy" id="29760"/>
    <lineage>
        <taxon>Eukaryota</taxon>
        <taxon>Viridiplantae</taxon>
        <taxon>Streptophyta</taxon>
        <taxon>Embryophyta</taxon>
        <taxon>Tracheophyta</taxon>
        <taxon>Spermatophyta</taxon>
        <taxon>Magnoliopsida</taxon>
        <taxon>eudicotyledons</taxon>
        <taxon>Gunneridae</taxon>
        <taxon>Pentapetalae</taxon>
        <taxon>rosids</taxon>
        <taxon>Vitales</taxon>
        <taxon>Vitaceae</taxon>
        <taxon>Viteae</taxon>
        <taxon>Vitis</taxon>
    </lineage>
</organism>
<name>A0A438J7S4_VITVI</name>
<dbReference type="AlphaFoldDB" id="A0A438J7S4"/>
<sequence length="143" mass="16179">MRSGWSWGEYPRQIFGLKVNLDKSILSGININEVQPTRLTLLLDCKASNWPLPYLGLPLGGGGKTPSLVFFGIRWLREFHGDWMGGKKSGTREGKKDHLISWDLVCKSKVEGGLGFGKVSLKSHALLGKWLWRFPKENFALWH</sequence>
<gene>
    <name evidence="1" type="ORF">CK203_019326</name>
</gene>
<protein>
    <submittedName>
        <fullName evidence="1">Uncharacterized protein</fullName>
    </submittedName>
</protein>
<evidence type="ECO:0000313" key="1">
    <source>
        <dbReference type="EMBL" id="RVX05009.1"/>
    </source>
</evidence>
<reference evidence="1 2" key="1">
    <citation type="journal article" date="2018" name="PLoS Genet.">
        <title>Population sequencing reveals clonal diversity and ancestral inbreeding in the grapevine cultivar Chardonnay.</title>
        <authorList>
            <person name="Roach M.J."/>
            <person name="Johnson D.L."/>
            <person name="Bohlmann J."/>
            <person name="van Vuuren H.J."/>
            <person name="Jones S.J."/>
            <person name="Pretorius I.S."/>
            <person name="Schmidt S.A."/>
            <person name="Borneman A.R."/>
        </authorList>
    </citation>
    <scope>NUCLEOTIDE SEQUENCE [LARGE SCALE GENOMIC DNA]</scope>
    <source>
        <strain evidence="2">cv. Chardonnay</strain>
        <tissue evidence="1">Leaf</tissue>
    </source>
</reference>
<dbReference type="PANTHER" id="PTHR33116:SF78">
    <property type="entry name" value="OS12G0587133 PROTEIN"/>
    <property type="match status" value="1"/>
</dbReference>
<dbReference type="PANTHER" id="PTHR33116">
    <property type="entry name" value="REVERSE TRANSCRIPTASE ZINC-BINDING DOMAIN-CONTAINING PROTEIN-RELATED-RELATED"/>
    <property type="match status" value="1"/>
</dbReference>
<accession>A0A438J7S4</accession>